<keyword evidence="5" id="KW-0479">Metal-binding</keyword>
<sequence>MAKFVPDIKTQRWIIVTSQRQARPLDFSSAVSQGSAPPPKVCPFCEGNEHMTPPEIFRRGSGDADEKEWKIRVVPNKFPITDIHEVIIHSPFHDKDIIELDIDRVKLILKVYKQRYEANFDNGHVMIFCNHGESAGASLTHPHSQLVVIPKQINLDSLAREPVNNVIEESAMFVSYCPDFSQWPYEVWIAPKKNDTDYCDITDEEIIELGPMLQNSLKRLSGIYNKEENKKMFSQFPFAYNYYIHHSKNWFIRIIPRFVHRAGFELGTGLNVNVVDPTNASVELKSIEIV</sequence>
<dbReference type="InterPro" id="IPR053177">
    <property type="entry name" value="ADP-glucose_phosphorylase"/>
</dbReference>
<dbReference type="GO" id="GO:0008270">
    <property type="term" value="F:zinc ion binding"/>
    <property type="evidence" value="ECO:0007669"/>
    <property type="project" value="InterPro"/>
</dbReference>
<keyword evidence="1" id="KW-0808">Transferase</keyword>
<dbReference type="AlphaFoldDB" id="A0A1F5ZPA6"/>
<evidence type="ECO:0000256" key="3">
    <source>
        <dbReference type="ARBA" id="ARBA00023277"/>
    </source>
</evidence>
<gene>
    <name evidence="7" type="ORF">A2773_06700</name>
</gene>
<feature type="binding site" evidence="5">
    <location>
        <position position="45"/>
    </location>
    <ligand>
        <name>Zn(2+)</name>
        <dbReference type="ChEBI" id="CHEBI:29105"/>
    </ligand>
</feature>
<feature type="domain" description="Galactose-1-phosphate uridyl transferase N-terminal" evidence="6">
    <location>
        <begin position="85"/>
        <end position="146"/>
    </location>
</feature>
<keyword evidence="5" id="KW-0862">Zinc</keyword>
<feature type="binding site" evidence="5">
    <location>
        <position position="141"/>
    </location>
    <ligand>
        <name>Zn(2+)</name>
        <dbReference type="ChEBI" id="CHEBI:29105"/>
    </ligand>
</feature>
<evidence type="ECO:0000259" key="6">
    <source>
        <dbReference type="Pfam" id="PF01087"/>
    </source>
</evidence>
<evidence type="ECO:0000256" key="2">
    <source>
        <dbReference type="ARBA" id="ARBA00022695"/>
    </source>
</evidence>
<protein>
    <recommendedName>
        <fullName evidence="6">Galactose-1-phosphate uridyl transferase N-terminal domain-containing protein</fullName>
    </recommendedName>
</protein>
<keyword evidence="2" id="KW-0548">Nucleotidyltransferase</keyword>
<keyword evidence="3" id="KW-0119">Carbohydrate metabolism</keyword>
<dbReference type="PANTHER" id="PTHR42763:SF2">
    <property type="entry name" value="ADP-GLUCOSE PHOSPHORYLASE"/>
    <property type="match status" value="1"/>
</dbReference>
<comment type="cofactor">
    <cofactor evidence="5">
        <name>Zn(2+)</name>
        <dbReference type="ChEBI" id="CHEBI:29105"/>
    </cofactor>
    <text evidence="5">Binds 1 zinc ion per subunit.</text>
</comment>
<organism evidence="7 8">
    <name type="scientific">Candidatus Gottesmanbacteria bacterium RIFCSPHIGHO2_01_FULL_39_10</name>
    <dbReference type="NCBI Taxonomy" id="1798375"/>
    <lineage>
        <taxon>Bacteria</taxon>
        <taxon>Candidatus Gottesmaniibacteriota</taxon>
    </lineage>
</organism>
<feature type="binding site" evidence="5">
    <location>
        <position position="93"/>
    </location>
    <ligand>
        <name>Zn(2+)</name>
        <dbReference type="ChEBI" id="CHEBI:29105"/>
    </ligand>
</feature>
<dbReference type="Proteomes" id="UP000177383">
    <property type="component" value="Unassembled WGS sequence"/>
</dbReference>
<proteinExistence type="predicted"/>
<dbReference type="EMBL" id="MFJE01000022">
    <property type="protein sequence ID" value="OGG14278.1"/>
    <property type="molecule type" value="Genomic_DNA"/>
</dbReference>
<dbReference type="SUPFAM" id="SSF54197">
    <property type="entry name" value="HIT-like"/>
    <property type="match status" value="2"/>
</dbReference>
<dbReference type="InterPro" id="IPR036265">
    <property type="entry name" value="HIT-like_sf"/>
</dbReference>
<dbReference type="PANTHER" id="PTHR42763">
    <property type="entry name" value="ADP-GLUCOSE PHOSPHORYLASE"/>
    <property type="match status" value="1"/>
</dbReference>
<dbReference type="InterPro" id="IPR005849">
    <property type="entry name" value="GalP_Utransf_N"/>
</dbReference>
<dbReference type="STRING" id="1798375.A2773_06700"/>
<evidence type="ECO:0000313" key="7">
    <source>
        <dbReference type="EMBL" id="OGG14278.1"/>
    </source>
</evidence>
<evidence type="ECO:0000313" key="8">
    <source>
        <dbReference type="Proteomes" id="UP000177383"/>
    </source>
</evidence>
<comment type="caution">
    <text evidence="7">The sequence shown here is derived from an EMBL/GenBank/DDBJ whole genome shotgun (WGS) entry which is preliminary data.</text>
</comment>
<reference evidence="7 8" key="1">
    <citation type="journal article" date="2016" name="Nat. Commun.">
        <title>Thousands of microbial genomes shed light on interconnected biogeochemical processes in an aquifer system.</title>
        <authorList>
            <person name="Anantharaman K."/>
            <person name="Brown C.T."/>
            <person name="Hug L.A."/>
            <person name="Sharon I."/>
            <person name="Castelle C.J."/>
            <person name="Probst A.J."/>
            <person name="Thomas B.C."/>
            <person name="Singh A."/>
            <person name="Wilkins M.J."/>
            <person name="Karaoz U."/>
            <person name="Brodie E.L."/>
            <person name="Williams K.H."/>
            <person name="Hubbard S.S."/>
            <person name="Banfield J.F."/>
        </authorList>
    </citation>
    <scope>NUCLEOTIDE SEQUENCE [LARGE SCALE GENOMIC DNA]</scope>
</reference>
<dbReference type="Pfam" id="PF01087">
    <property type="entry name" value="GalP_UDP_transf"/>
    <property type="match status" value="1"/>
</dbReference>
<evidence type="ECO:0000256" key="5">
    <source>
        <dbReference type="PIRSR" id="PIRSR000808-3"/>
    </source>
</evidence>
<dbReference type="GO" id="GO:0006012">
    <property type="term" value="P:galactose metabolic process"/>
    <property type="evidence" value="ECO:0007669"/>
    <property type="project" value="InterPro"/>
</dbReference>
<accession>A0A1F5ZPA6</accession>
<dbReference type="InterPro" id="IPR001937">
    <property type="entry name" value="GalP_UDPtransf1"/>
</dbReference>
<dbReference type="GO" id="GO:0008108">
    <property type="term" value="F:UDP-glucose:hexose-1-phosphate uridylyltransferase activity"/>
    <property type="evidence" value="ECO:0007669"/>
    <property type="project" value="InterPro"/>
</dbReference>
<feature type="active site" description="Tele-UMP-histidine intermediate" evidence="4">
    <location>
        <position position="143"/>
    </location>
</feature>
<name>A0A1F5ZPA6_9BACT</name>
<dbReference type="PIRSF" id="PIRSF000808">
    <property type="entry name" value="GalT"/>
    <property type="match status" value="1"/>
</dbReference>
<feature type="binding site" evidence="5">
    <location>
        <position position="42"/>
    </location>
    <ligand>
        <name>Zn(2+)</name>
        <dbReference type="ChEBI" id="CHEBI:29105"/>
    </ligand>
</feature>
<evidence type="ECO:0000256" key="1">
    <source>
        <dbReference type="ARBA" id="ARBA00022679"/>
    </source>
</evidence>
<evidence type="ECO:0000256" key="4">
    <source>
        <dbReference type="PIRSR" id="PIRSR000808-1"/>
    </source>
</evidence>
<dbReference type="Gene3D" id="3.30.428.10">
    <property type="entry name" value="HIT-like"/>
    <property type="match status" value="3"/>
</dbReference>